<keyword evidence="11" id="KW-1185">Reference proteome</keyword>
<evidence type="ECO:0000313" key="10">
    <source>
        <dbReference type="EMBL" id="GAA5095166.1"/>
    </source>
</evidence>
<evidence type="ECO:0000259" key="9">
    <source>
        <dbReference type="PROSITE" id="PS50850"/>
    </source>
</evidence>
<keyword evidence="6 8" id="KW-1133">Transmembrane helix</keyword>
<evidence type="ECO:0000256" key="7">
    <source>
        <dbReference type="ARBA" id="ARBA00023136"/>
    </source>
</evidence>
<evidence type="ECO:0000256" key="5">
    <source>
        <dbReference type="ARBA" id="ARBA00022692"/>
    </source>
</evidence>
<sequence length="278" mass="30114">MVTGALPASALAYLNEEINKQDQKFAIAFYIAANAIGGSLGRVMSGVITHYYSWHTALYIFGALGLITATIMLFLLPKSNNFSASKGSILSTFSGIGFHLKNPILRRYFLIGLIIQLTYTGIWTYLPFHLSNAPFFLSTGAISSFYLALMLGIPSAPIVSLLTNRFSLKFVLTSMLILLGLGALLTIFHNLLIITVGLALLSFAMFAAHSLAAALINLHAESYKGTASSLYFVAYYIGVAIGSTLFAPIWHTFGWTIVVIVAALLPISYAIILKLIND</sequence>
<feature type="transmembrane region" description="Helical" evidence="8">
    <location>
        <begin position="58"/>
        <end position="76"/>
    </location>
</feature>
<evidence type="ECO:0000256" key="1">
    <source>
        <dbReference type="ARBA" id="ARBA00004651"/>
    </source>
</evidence>
<evidence type="ECO:0000256" key="3">
    <source>
        <dbReference type="ARBA" id="ARBA00022448"/>
    </source>
</evidence>
<keyword evidence="5 8" id="KW-0812">Transmembrane</keyword>
<dbReference type="Proteomes" id="UP001500631">
    <property type="component" value="Unassembled WGS sequence"/>
</dbReference>
<dbReference type="SUPFAM" id="SSF103473">
    <property type="entry name" value="MFS general substrate transporter"/>
    <property type="match status" value="1"/>
</dbReference>
<feature type="transmembrane region" description="Helical" evidence="8">
    <location>
        <begin position="166"/>
        <end position="185"/>
    </location>
</feature>
<comment type="caution">
    <text evidence="10">The sequence shown here is derived from an EMBL/GenBank/DDBJ whole genome shotgun (WGS) entry which is preliminary data.</text>
</comment>
<accession>A0ABP9MGV5</accession>
<keyword evidence="4" id="KW-1003">Cell membrane</keyword>
<dbReference type="EMBL" id="BAABKE010000001">
    <property type="protein sequence ID" value="GAA5095166.1"/>
    <property type="molecule type" value="Genomic_DNA"/>
</dbReference>
<evidence type="ECO:0000256" key="4">
    <source>
        <dbReference type="ARBA" id="ARBA00022475"/>
    </source>
</evidence>
<evidence type="ECO:0000256" key="6">
    <source>
        <dbReference type="ARBA" id="ARBA00022989"/>
    </source>
</evidence>
<dbReference type="Gene3D" id="1.20.1250.20">
    <property type="entry name" value="MFS general substrate transporter like domains"/>
    <property type="match status" value="1"/>
</dbReference>
<reference evidence="11" key="1">
    <citation type="journal article" date="2019" name="Int. J. Syst. Evol. Microbiol.">
        <title>The Global Catalogue of Microorganisms (GCM) 10K type strain sequencing project: providing services to taxonomists for standard genome sequencing and annotation.</title>
        <authorList>
            <consortium name="The Broad Institute Genomics Platform"/>
            <consortium name="The Broad Institute Genome Sequencing Center for Infectious Disease"/>
            <person name="Wu L."/>
            <person name="Ma J."/>
        </authorList>
    </citation>
    <scope>NUCLEOTIDE SEQUENCE [LARGE SCALE GENOMIC DNA]</scope>
    <source>
        <strain evidence="11">JCM 18424</strain>
    </source>
</reference>
<comment type="subcellular location">
    <subcellularLocation>
        <location evidence="1">Cell membrane</location>
        <topology evidence="1">Multi-pass membrane protein</topology>
    </subcellularLocation>
</comment>
<comment type="similarity">
    <text evidence="2">Belongs to the major facilitator superfamily.</text>
</comment>
<feature type="transmembrane region" description="Helical" evidence="8">
    <location>
        <begin position="230"/>
        <end position="249"/>
    </location>
</feature>
<dbReference type="PANTHER" id="PTHR43271">
    <property type="entry name" value="BLL2771 PROTEIN"/>
    <property type="match status" value="1"/>
</dbReference>
<feature type="transmembrane region" description="Helical" evidence="8">
    <location>
        <begin position="191"/>
        <end position="218"/>
    </location>
</feature>
<organism evidence="10 11">
    <name type="scientific">Wohlfahrtiimonas larvae</name>
    <dbReference type="NCBI Taxonomy" id="1157986"/>
    <lineage>
        <taxon>Bacteria</taxon>
        <taxon>Pseudomonadati</taxon>
        <taxon>Pseudomonadota</taxon>
        <taxon>Gammaproteobacteria</taxon>
        <taxon>Cardiobacteriales</taxon>
        <taxon>Ignatzschineriaceae</taxon>
        <taxon>Wohlfahrtiimonas</taxon>
    </lineage>
</organism>
<evidence type="ECO:0000256" key="8">
    <source>
        <dbReference type="SAM" id="Phobius"/>
    </source>
</evidence>
<protein>
    <recommendedName>
        <fullName evidence="9">Major facilitator superfamily (MFS) profile domain-containing protein</fullName>
    </recommendedName>
</protein>
<keyword evidence="7 8" id="KW-0472">Membrane</keyword>
<proteinExistence type="inferred from homology"/>
<feature type="transmembrane region" description="Helical" evidence="8">
    <location>
        <begin position="27"/>
        <end position="52"/>
    </location>
</feature>
<gene>
    <name evidence="10" type="ORF">GCM10023338_04250</name>
</gene>
<feature type="transmembrane region" description="Helical" evidence="8">
    <location>
        <begin position="108"/>
        <end position="128"/>
    </location>
</feature>
<dbReference type="PANTHER" id="PTHR43271:SF2">
    <property type="entry name" value="BLL2771 PROTEIN"/>
    <property type="match status" value="1"/>
</dbReference>
<feature type="transmembrane region" description="Helical" evidence="8">
    <location>
        <begin position="255"/>
        <end position="276"/>
    </location>
</feature>
<feature type="transmembrane region" description="Helical" evidence="8">
    <location>
        <begin position="134"/>
        <end position="154"/>
    </location>
</feature>
<keyword evidence="3" id="KW-0813">Transport</keyword>
<feature type="domain" description="Major facilitator superfamily (MFS) profile" evidence="9">
    <location>
        <begin position="1"/>
        <end position="278"/>
    </location>
</feature>
<evidence type="ECO:0000256" key="2">
    <source>
        <dbReference type="ARBA" id="ARBA00008335"/>
    </source>
</evidence>
<dbReference type="InterPro" id="IPR011701">
    <property type="entry name" value="MFS"/>
</dbReference>
<name>A0ABP9MGV5_9GAMM</name>
<evidence type="ECO:0000313" key="11">
    <source>
        <dbReference type="Proteomes" id="UP001500631"/>
    </source>
</evidence>
<dbReference type="InterPro" id="IPR020846">
    <property type="entry name" value="MFS_dom"/>
</dbReference>
<dbReference type="PROSITE" id="PS50850">
    <property type="entry name" value="MFS"/>
    <property type="match status" value="1"/>
</dbReference>
<dbReference type="InterPro" id="IPR036259">
    <property type="entry name" value="MFS_trans_sf"/>
</dbReference>
<dbReference type="Pfam" id="PF07690">
    <property type="entry name" value="MFS_1"/>
    <property type="match status" value="1"/>
</dbReference>